<evidence type="ECO:0000256" key="3">
    <source>
        <dbReference type="SAM" id="SignalP"/>
    </source>
</evidence>
<name>A0ABP9NGQ8_9PSEU</name>
<organism evidence="5 6">
    <name type="scientific">Pseudonocardia adelaidensis</name>
    <dbReference type="NCBI Taxonomy" id="648754"/>
    <lineage>
        <taxon>Bacteria</taxon>
        <taxon>Bacillati</taxon>
        <taxon>Actinomycetota</taxon>
        <taxon>Actinomycetes</taxon>
        <taxon>Pseudonocardiales</taxon>
        <taxon>Pseudonocardiaceae</taxon>
        <taxon>Pseudonocardia</taxon>
    </lineage>
</organism>
<feature type="chain" id="PRO_5046376126" evidence="3">
    <location>
        <begin position="35"/>
        <end position="574"/>
    </location>
</feature>
<feature type="region of interest" description="Disordered" evidence="2">
    <location>
        <begin position="382"/>
        <end position="446"/>
    </location>
</feature>
<evidence type="ECO:0000313" key="5">
    <source>
        <dbReference type="EMBL" id="GAA5114789.1"/>
    </source>
</evidence>
<keyword evidence="6" id="KW-1185">Reference proteome</keyword>
<dbReference type="Gene3D" id="2.60.120.260">
    <property type="entry name" value="Galactose-binding domain-like"/>
    <property type="match status" value="1"/>
</dbReference>
<dbReference type="SUPFAM" id="SSF49785">
    <property type="entry name" value="Galactose-binding domain-like"/>
    <property type="match status" value="1"/>
</dbReference>
<reference evidence="6" key="1">
    <citation type="journal article" date="2019" name="Int. J. Syst. Evol. Microbiol.">
        <title>The Global Catalogue of Microorganisms (GCM) 10K type strain sequencing project: providing services to taxonomists for standard genome sequencing and annotation.</title>
        <authorList>
            <consortium name="The Broad Institute Genomics Platform"/>
            <consortium name="The Broad Institute Genome Sequencing Center for Infectious Disease"/>
            <person name="Wu L."/>
            <person name="Ma J."/>
        </authorList>
    </citation>
    <scope>NUCLEOTIDE SEQUENCE [LARGE SCALE GENOMIC DNA]</scope>
    <source>
        <strain evidence="6">JCM 18302</strain>
    </source>
</reference>
<dbReference type="Gene3D" id="3.40.50.1820">
    <property type="entry name" value="alpha/beta hydrolase"/>
    <property type="match status" value="2"/>
</dbReference>
<evidence type="ECO:0000313" key="6">
    <source>
        <dbReference type="Proteomes" id="UP001500804"/>
    </source>
</evidence>
<keyword evidence="1 5" id="KW-0378">Hydrolase</keyword>
<dbReference type="InterPro" id="IPR005674">
    <property type="entry name" value="CocE/Ser_esterase"/>
</dbReference>
<evidence type="ECO:0000256" key="2">
    <source>
        <dbReference type="SAM" id="MobiDB-lite"/>
    </source>
</evidence>
<dbReference type="Proteomes" id="UP001500804">
    <property type="component" value="Unassembled WGS sequence"/>
</dbReference>
<dbReference type="InterPro" id="IPR029058">
    <property type="entry name" value="AB_hydrolase_fold"/>
</dbReference>
<proteinExistence type="predicted"/>
<dbReference type="Pfam" id="PF08530">
    <property type="entry name" value="PepX_C"/>
    <property type="match status" value="1"/>
</dbReference>
<accession>A0ABP9NGQ8</accession>
<protein>
    <submittedName>
        <fullName evidence="5">CocE/NonD family hydrolase</fullName>
    </submittedName>
</protein>
<dbReference type="SMART" id="SM00939">
    <property type="entry name" value="PepX_C"/>
    <property type="match status" value="1"/>
</dbReference>
<dbReference type="EMBL" id="BAABJO010000004">
    <property type="protein sequence ID" value="GAA5114789.1"/>
    <property type="molecule type" value="Genomic_DNA"/>
</dbReference>
<sequence>MVRRRASSPPGRALLAALVVATAAVTGCSAPDSAAPTAGAGEPPRLLDAPAPGPVHDWLGYDRPAEYQSVESRVQVPTRDGTALSCRRFQPGRGGTPDAEREHPGVIMDFTPYDKESGAPQHRYFAERGYDVLVCDVRGSGDSPGDYVSWFQPQEALDNYDVVEWLAAQPGSNGRIAQIGSSYGSITAYRVAALQPPHLTTIVPMVSPTNIYAEWIYPGGVPSHTNMAWWASEAPTIDTAAHASTLATFQQHPLYDDFWKQVATTNKLSDVTVPVLHVGGYFDIFKQGGFDALAQRPDRTWLLTGPWIHDGFVSLPGGAPDTITTGTLLQWFDHWLDDRPGASIPPSRVISYESNSASGTGRWTGFDHWPAGSAQSRRLFPTADGALSDTPPAPSDSHYSVNPYDGPSAAALGSFPTDPGQNQAPSEQGVRNDRDRYGTTDPRTTFTLPAFENDTTVAGPVTLHLDASLTTADTYFAGKLEVVTRDGKVLPIEAGHLRAQLRSGLEQAVPVPLGEPTQYRMDLGHTHWRFTAGEQLRISISGGNLPLASPTAPAGVVTIHHGDRTFVDITTIPG</sequence>
<dbReference type="SUPFAM" id="SSF53474">
    <property type="entry name" value="alpha/beta-Hydrolases"/>
    <property type="match status" value="1"/>
</dbReference>
<dbReference type="Pfam" id="PF02129">
    <property type="entry name" value="Peptidase_S15"/>
    <property type="match status" value="1"/>
</dbReference>
<feature type="signal peptide" evidence="3">
    <location>
        <begin position="1"/>
        <end position="34"/>
    </location>
</feature>
<dbReference type="NCBIfam" id="TIGR00976">
    <property type="entry name" value="CocE_NonD"/>
    <property type="match status" value="2"/>
</dbReference>
<evidence type="ECO:0000259" key="4">
    <source>
        <dbReference type="SMART" id="SM00939"/>
    </source>
</evidence>
<gene>
    <name evidence="5" type="ORF">GCM10023320_12570</name>
</gene>
<dbReference type="InterPro" id="IPR008979">
    <property type="entry name" value="Galactose-bd-like_sf"/>
</dbReference>
<dbReference type="GO" id="GO:0016787">
    <property type="term" value="F:hydrolase activity"/>
    <property type="evidence" value="ECO:0007669"/>
    <property type="project" value="UniProtKB-KW"/>
</dbReference>
<comment type="caution">
    <text evidence="5">The sequence shown here is derived from an EMBL/GenBank/DDBJ whole genome shotgun (WGS) entry which is preliminary data.</text>
</comment>
<dbReference type="Gene3D" id="1.10.3020.10">
    <property type="entry name" value="alpha-amino acid ester hydrolase ( Helical cap domain)"/>
    <property type="match status" value="1"/>
</dbReference>
<keyword evidence="3" id="KW-0732">Signal</keyword>
<dbReference type="InterPro" id="IPR013736">
    <property type="entry name" value="Xaa-Pro_dipept_C"/>
</dbReference>
<evidence type="ECO:0000256" key="1">
    <source>
        <dbReference type="ARBA" id="ARBA00022801"/>
    </source>
</evidence>
<dbReference type="InterPro" id="IPR000383">
    <property type="entry name" value="Xaa-Pro-like_dom"/>
</dbReference>
<dbReference type="RefSeq" id="WP_345603834.1">
    <property type="nucleotide sequence ID" value="NZ_BAABJO010000004.1"/>
</dbReference>
<feature type="region of interest" description="Disordered" evidence="2">
    <location>
        <begin position="29"/>
        <end position="51"/>
    </location>
</feature>
<feature type="domain" description="Xaa-Pro dipeptidyl-peptidase C-terminal" evidence="4">
    <location>
        <begin position="329"/>
        <end position="568"/>
    </location>
</feature>
<dbReference type="PROSITE" id="PS51257">
    <property type="entry name" value="PROKAR_LIPOPROTEIN"/>
    <property type="match status" value="1"/>
</dbReference>